<dbReference type="Proteomes" id="UP000199595">
    <property type="component" value="Unassembled WGS sequence"/>
</dbReference>
<sequence>MLEKEIQITENALLEPKLVSNIKGDFFIPAYQRGYRWEPEHVEMLLNDIWENKEKNYCLQPIVVKKLAEEKFELIDGQQRSTTLFLIYKYMKQILPHLEINFSLSYETRPKSEEFLKNLNEGLAEDNIDFFYISNAYKAIEEWFKDDRTGTVTRKASKFSIFFDENVKVIWYEVNTNENATNLFTRLNIGKIPLTNAELVKAQFLSKSGDGINHEKQLEIATSWDTIENELRNNDFWAFLTNKSANEYPTRIELLFDLMSEKKSDSRDKFHTFYHFSNEIKEHSALGVWKDILKYYLVLKEWYQKRELYHKVGYLVAIGKSLQTIIQESKELTKTQFKESLDSQIKEELDLSVDQVFELSYDNKNDYYKIDKILLLFNVETVRLLQNSTEMYSFENYKSNNWSLEHIHAQQSEGLNKKEDQQEWLTLHKKSLNSVQFSEEIQQKVNELVLKIDENYNALTKEIFDGLFVEVFELLSDNSDRSYVDSMSNMALLSVANNAALNNATFDVKRNRILEMDKNGEYIPICTRRVFLKYYTNSLDHQLHFWGEEDRKAYINAMIGEEGVITKYLKPNAIIE</sequence>
<dbReference type="OrthoDB" id="9798761at2"/>
<proteinExistence type="predicted"/>
<reference evidence="2 3" key="1">
    <citation type="submission" date="2016-10" db="EMBL/GenBank/DDBJ databases">
        <authorList>
            <person name="de Groot N.N."/>
        </authorList>
    </citation>
    <scope>NUCLEOTIDE SEQUENCE [LARGE SCALE GENOMIC DNA]</scope>
    <source>
        <strain evidence="2 3">DSM 24956</strain>
    </source>
</reference>
<gene>
    <name evidence="2" type="ORF">SAMN05444411_106199</name>
</gene>
<accession>A0A1H3CNK5</accession>
<dbReference type="Pfam" id="PF03235">
    <property type="entry name" value="GmrSD_N"/>
    <property type="match status" value="1"/>
</dbReference>
<dbReference type="PANTHER" id="PTHR35149:SF1">
    <property type="entry name" value="DUF5655 DOMAIN-CONTAINING PROTEIN"/>
    <property type="match status" value="1"/>
</dbReference>
<dbReference type="RefSeq" id="WP_090123899.1">
    <property type="nucleotide sequence ID" value="NZ_FNNJ01000006.1"/>
</dbReference>
<dbReference type="PANTHER" id="PTHR35149">
    <property type="entry name" value="SLL5132 PROTEIN"/>
    <property type="match status" value="1"/>
</dbReference>
<evidence type="ECO:0000313" key="3">
    <source>
        <dbReference type="Proteomes" id="UP000199595"/>
    </source>
</evidence>
<dbReference type="CDD" id="cd16387">
    <property type="entry name" value="ParB_N_Srx"/>
    <property type="match status" value="1"/>
</dbReference>
<name>A0A1H3CNK5_9FLAO</name>
<feature type="domain" description="GmrSD restriction endonucleases N-terminal" evidence="1">
    <location>
        <begin position="17"/>
        <end position="205"/>
    </location>
</feature>
<evidence type="ECO:0000259" key="1">
    <source>
        <dbReference type="Pfam" id="PF03235"/>
    </source>
</evidence>
<dbReference type="STRING" id="762486.SAMN05444411_106199"/>
<dbReference type="EMBL" id="FNNJ01000006">
    <property type="protein sequence ID" value="SDX55019.1"/>
    <property type="molecule type" value="Genomic_DNA"/>
</dbReference>
<dbReference type="InterPro" id="IPR004919">
    <property type="entry name" value="GmrSD_N"/>
</dbReference>
<protein>
    <recommendedName>
        <fullName evidence="1">GmrSD restriction endonucleases N-terminal domain-containing protein</fullName>
    </recommendedName>
</protein>
<dbReference type="AlphaFoldDB" id="A0A1H3CNK5"/>
<keyword evidence="3" id="KW-1185">Reference proteome</keyword>
<evidence type="ECO:0000313" key="2">
    <source>
        <dbReference type="EMBL" id="SDX55019.1"/>
    </source>
</evidence>
<organism evidence="2 3">
    <name type="scientific">Lutibacter oricola</name>
    <dbReference type="NCBI Taxonomy" id="762486"/>
    <lineage>
        <taxon>Bacteria</taxon>
        <taxon>Pseudomonadati</taxon>
        <taxon>Bacteroidota</taxon>
        <taxon>Flavobacteriia</taxon>
        <taxon>Flavobacteriales</taxon>
        <taxon>Flavobacteriaceae</taxon>
        <taxon>Lutibacter</taxon>
    </lineage>
</organism>